<evidence type="ECO:0000313" key="2">
    <source>
        <dbReference type="EMBL" id="MBH5330016.1"/>
    </source>
</evidence>
<dbReference type="Pfam" id="PF16732">
    <property type="entry name" value="ComP_DUS"/>
    <property type="match status" value="1"/>
</dbReference>
<dbReference type="InterPro" id="IPR012902">
    <property type="entry name" value="N_methyl_site"/>
</dbReference>
<keyword evidence="1" id="KW-0812">Transmembrane</keyword>
<name>A0ABS0NCJ5_9NEIS</name>
<accession>A0ABS0NCJ5</accession>
<keyword evidence="1" id="KW-1133">Transmembrane helix</keyword>
<dbReference type="Proteomes" id="UP000768471">
    <property type="component" value="Unassembled WGS sequence"/>
</dbReference>
<dbReference type="EMBL" id="JACSGR010000007">
    <property type="protein sequence ID" value="MBH5330016.1"/>
    <property type="molecule type" value="Genomic_DNA"/>
</dbReference>
<protein>
    <submittedName>
        <fullName evidence="2">Prepilin-type N-terminal cleavage/methylation domain-containing protein</fullName>
    </submittedName>
</protein>
<proteinExistence type="predicted"/>
<dbReference type="InterPro" id="IPR045584">
    <property type="entry name" value="Pilin-like"/>
</dbReference>
<keyword evidence="3" id="KW-1185">Reference proteome</keyword>
<sequence length="138" mass="15759">MMDKSKIQGFNLIELMISIVILAVLAAMAYPSYDSFVRKARMEEAKARIMDKARSMERFYTVHRTFKDPDSPVSAPVSTDFFNITFVNDSMKSDSYEIIARPSAKNPRETKGIYYNSIGILNRCDIDNDGNTTNCEQY</sequence>
<dbReference type="Pfam" id="PF07963">
    <property type="entry name" value="N_methyl"/>
    <property type="match status" value="1"/>
</dbReference>
<evidence type="ECO:0000256" key="1">
    <source>
        <dbReference type="SAM" id="Phobius"/>
    </source>
</evidence>
<gene>
    <name evidence="2" type="ORF">H9Q10_10115</name>
</gene>
<evidence type="ECO:0000313" key="3">
    <source>
        <dbReference type="Proteomes" id="UP000768471"/>
    </source>
</evidence>
<keyword evidence="1" id="KW-0472">Membrane</keyword>
<dbReference type="SUPFAM" id="SSF54523">
    <property type="entry name" value="Pili subunits"/>
    <property type="match status" value="1"/>
</dbReference>
<dbReference type="NCBIfam" id="TIGR02532">
    <property type="entry name" value="IV_pilin_GFxxxE"/>
    <property type="match status" value="1"/>
</dbReference>
<organism evidence="2 3">
    <name type="scientific">Eikenella glucosivorans</name>
    <dbReference type="NCBI Taxonomy" id="2766967"/>
    <lineage>
        <taxon>Bacteria</taxon>
        <taxon>Pseudomonadati</taxon>
        <taxon>Pseudomonadota</taxon>
        <taxon>Betaproteobacteria</taxon>
        <taxon>Neisseriales</taxon>
        <taxon>Neisseriaceae</taxon>
        <taxon>Eikenella</taxon>
    </lineage>
</organism>
<comment type="caution">
    <text evidence="2">The sequence shown here is derived from an EMBL/GenBank/DDBJ whole genome shotgun (WGS) entry which is preliminary data.</text>
</comment>
<feature type="transmembrane region" description="Helical" evidence="1">
    <location>
        <begin position="12"/>
        <end position="33"/>
    </location>
</feature>
<dbReference type="InterPro" id="IPR031982">
    <property type="entry name" value="PilE-like"/>
</dbReference>
<reference evidence="2 3" key="1">
    <citation type="submission" date="2020-09" db="EMBL/GenBank/DDBJ databases">
        <title>Eikenella S3660 sp. nov., isolated from a throat swab.</title>
        <authorList>
            <person name="Buhl M."/>
        </authorList>
    </citation>
    <scope>NUCLEOTIDE SEQUENCE [LARGE SCALE GENOMIC DNA]</scope>
    <source>
        <strain evidence="2 3">S3360</strain>
    </source>
</reference>
<dbReference type="Gene3D" id="3.30.700.10">
    <property type="entry name" value="Glycoprotein, Type 4 Pilin"/>
    <property type="match status" value="1"/>
</dbReference>